<evidence type="ECO:0000313" key="1">
    <source>
        <dbReference type="EMBL" id="MCT4370012.1"/>
    </source>
</evidence>
<gene>
    <name evidence="1" type="ORF">CLG85_006555</name>
</gene>
<proteinExistence type="predicted"/>
<dbReference type="InterPro" id="IPR054197">
    <property type="entry name" value="DUF6902"/>
</dbReference>
<dbReference type="Proteomes" id="UP000217448">
    <property type="component" value="Unassembled WGS sequence"/>
</dbReference>
<sequence>MSNVVALRPSPRVADPDRRIAALIACFALHRRSEEDVFWLKENAELLNILDCTGAARWAGIGPQALLPHAEFYTSAEARLAFFPQYYRFLLSMVLDLEDLGMPGETGARMARSIAASGAPGTELSDLQRMEARRLLARRAVSGPADPGLEDRLRDFCARPGTFALPNKKAAYELTHIVFYLSEYGRRDPRLAPEALTSLQFAGHLAFLEQNSDLLAEVCIALRYAGELPPALWTSWLSRETQLFHVEADPQGPLQDGYHDFLVCNWQLALSGDEPFRKPLVPGRMRFDRAAQRLAPLRELSRALFAMKGGRSADWVVMRRRMEGALPPMVLELLDVMARETAHFDAFFEGFARAGRA</sequence>
<protein>
    <submittedName>
        <fullName evidence="1">Uncharacterized protein</fullName>
    </submittedName>
</protein>
<reference evidence="2" key="1">
    <citation type="submission" date="2023-07" db="EMBL/GenBank/DDBJ databases">
        <title>Yangia mangrovi SAOS 153D genome.</title>
        <authorList>
            <person name="Verma A."/>
            <person name="Pal Y."/>
            <person name="Sundharam S."/>
            <person name="Bisht B."/>
            <person name="Srinivasan K."/>
        </authorList>
    </citation>
    <scope>NUCLEOTIDE SEQUENCE [LARGE SCALE GENOMIC DNA]</scope>
    <source>
        <strain evidence="2">SAOS 153D</strain>
    </source>
</reference>
<comment type="caution">
    <text evidence="1">The sequence shown here is derived from an EMBL/GenBank/DDBJ whole genome shotgun (WGS) entry which is preliminary data.</text>
</comment>
<dbReference type="Pfam" id="PF21843">
    <property type="entry name" value="DUF6902"/>
    <property type="match status" value="1"/>
</dbReference>
<dbReference type="EMBL" id="NTHN02000008">
    <property type="protein sequence ID" value="MCT4370012.1"/>
    <property type="molecule type" value="Genomic_DNA"/>
</dbReference>
<keyword evidence="2" id="KW-1185">Reference proteome</keyword>
<name>A0ABT2KJK0_9RHOB</name>
<organism evidence="1 2">
    <name type="scientific">Alloyangia mangrovi</name>
    <dbReference type="NCBI Taxonomy" id="1779329"/>
    <lineage>
        <taxon>Bacteria</taxon>
        <taxon>Pseudomonadati</taxon>
        <taxon>Pseudomonadota</taxon>
        <taxon>Alphaproteobacteria</taxon>
        <taxon>Rhodobacterales</taxon>
        <taxon>Roseobacteraceae</taxon>
        <taxon>Alloyangia</taxon>
    </lineage>
</organism>
<dbReference type="RefSeq" id="WP_260348604.1">
    <property type="nucleotide sequence ID" value="NZ_NTHN02000008.1"/>
</dbReference>
<evidence type="ECO:0000313" key="2">
    <source>
        <dbReference type="Proteomes" id="UP000217448"/>
    </source>
</evidence>
<accession>A0ABT2KJK0</accession>